<dbReference type="EMBL" id="BLXT01004905">
    <property type="protein sequence ID" value="GFO17867.1"/>
    <property type="molecule type" value="Genomic_DNA"/>
</dbReference>
<feature type="region of interest" description="Disordered" evidence="1">
    <location>
        <begin position="1"/>
        <end position="35"/>
    </location>
</feature>
<feature type="compositionally biased region" description="Polar residues" evidence="1">
    <location>
        <begin position="1"/>
        <end position="12"/>
    </location>
</feature>
<dbReference type="Proteomes" id="UP000735302">
    <property type="component" value="Unassembled WGS sequence"/>
</dbReference>
<sequence>MQAVQDRQTTYKSQKDMTSIRAFRPPSGEGARDGLRFKPKTETCLSQDGFTVFVFNIFKAEVEDLCIASPQQGDLSLSGSPPGQGAGGGAQNRDRGIPVNVNASLPSTAPLVSFTTEREK</sequence>
<reference evidence="2 3" key="1">
    <citation type="journal article" date="2021" name="Elife">
        <title>Chloroplast acquisition without the gene transfer in kleptoplastic sea slugs, Plakobranchus ocellatus.</title>
        <authorList>
            <person name="Maeda T."/>
            <person name="Takahashi S."/>
            <person name="Yoshida T."/>
            <person name="Shimamura S."/>
            <person name="Takaki Y."/>
            <person name="Nagai Y."/>
            <person name="Toyoda A."/>
            <person name="Suzuki Y."/>
            <person name="Arimoto A."/>
            <person name="Ishii H."/>
            <person name="Satoh N."/>
            <person name="Nishiyama T."/>
            <person name="Hasebe M."/>
            <person name="Maruyama T."/>
            <person name="Minagawa J."/>
            <person name="Obokata J."/>
            <person name="Shigenobu S."/>
        </authorList>
    </citation>
    <scope>NUCLEOTIDE SEQUENCE [LARGE SCALE GENOMIC DNA]</scope>
</reference>
<protein>
    <submittedName>
        <fullName evidence="2">Uncharacterized protein</fullName>
    </submittedName>
</protein>
<accession>A0AAV4BFZ1</accession>
<evidence type="ECO:0000313" key="3">
    <source>
        <dbReference type="Proteomes" id="UP000735302"/>
    </source>
</evidence>
<dbReference type="AlphaFoldDB" id="A0AAV4BFZ1"/>
<proteinExistence type="predicted"/>
<feature type="region of interest" description="Disordered" evidence="1">
    <location>
        <begin position="71"/>
        <end position="120"/>
    </location>
</feature>
<gene>
    <name evidence="2" type="ORF">PoB_004437200</name>
</gene>
<keyword evidence="3" id="KW-1185">Reference proteome</keyword>
<name>A0AAV4BFZ1_9GAST</name>
<organism evidence="2 3">
    <name type="scientific">Plakobranchus ocellatus</name>
    <dbReference type="NCBI Taxonomy" id="259542"/>
    <lineage>
        <taxon>Eukaryota</taxon>
        <taxon>Metazoa</taxon>
        <taxon>Spiralia</taxon>
        <taxon>Lophotrochozoa</taxon>
        <taxon>Mollusca</taxon>
        <taxon>Gastropoda</taxon>
        <taxon>Heterobranchia</taxon>
        <taxon>Euthyneura</taxon>
        <taxon>Panpulmonata</taxon>
        <taxon>Sacoglossa</taxon>
        <taxon>Placobranchoidea</taxon>
        <taxon>Plakobranchidae</taxon>
        <taxon>Plakobranchus</taxon>
    </lineage>
</organism>
<comment type="caution">
    <text evidence="2">The sequence shown here is derived from an EMBL/GenBank/DDBJ whole genome shotgun (WGS) entry which is preliminary data.</text>
</comment>
<evidence type="ECO:0000313" key="2">
    <source>
        <dbReference type="EMBL" id="GFO17867.1"/>
    </source>
</evidence>
<evidence type="ECO:0000256" key="1">
    <source>
        <dbReference type="SAM" id="MobiDB-lite"/>
    </source>
</evidence>